<dbReference type="GeneID" id="11138990"/>
<gene>
    <name evidence="1" type="ordered locus">Pyrfu_0528</name>
</gene>
<proteinExistence type="predicted"/>
<reference evidence="1 2" key="1">
    <citation type="journal article" date="2011" name="Stand. Genomic Sci.">
        <title>Complete genome sequence of the hyperthermophilic chemolithoautotroph Pyrolobus fumarii type strain (1A).</title>
        <authorList>
            <person name="Anderson I."/>
            <person name="Goker M."/>
            <person name="Nolan M."/>
            <person name="Lucas S."/>
            <person name="Hammon N."/>
            <person name="Deshpande S."/>
            <person name="Cheng J.F."/>
            <person name="Tapia R."/>
            <person name="Han C."/>
            <person name="Goodwin L."/>
            <person name="Pitluck S."/>
            <person name="Huntemann M."/>
            <person name="Liolios K."/>
            <person name="Ivanova N."/>
            <person name="Pagani I."/>
            <person name="Mavromatis K."/>
            <person name="Ovchinikova G."/>
            <person name="Pati A."/>
            <person name="Chen A."/>
            <person name="Palaniappan K."/>
            <person name="Land M."/>
            <person name="Hauser L."/>
            <person name="Brambilla E.M."/>
            <person name="Huber H."/>
            <person name="Yasawong M."/>
            <person name="Rohde M."/>
            <person name="Spring S."/>
            <person name="Abt B."/>
            <person name="Sikorski J."/>
            <person name="Wirth R."/>
            <person name="Detter J.C."/>
            <person name="Woyke T."/>
            <person name="Bristow J."/>
            <person name="Eisen J.A."/>
            <person name="Markowitz V."/>
            <person name="Hugenholtz P."/>
            <person name="Kyrpides N.C."/>
            <person name="Klenk H.P."/>
            <person name="Lapidus A."/>
        </authorList>
    </citation>
    <scope>NUCLEOTIDE SEQUENCE [LARGE SCALE GENOMIC DNA]</scope>
    <source>
        <strain evidence="2">DSM 11204 / 1A</strain>
    </source>
</reference>
<dbReference type="EMBL" id="CP002838">
    <property type="protein sequence ID" value="AEM38399.1"/>
    <property type="molecule type" value="Genomic_DNA"/>
</dbReference>
<keyword evidence="2" id="KW-1185">Reference proteome</keyword>
<sequence>MPNPRVVEMRRRAWEMVRLALRARDRRKAEKVLEDFIEGRIERSEALRRLQRLAGVDGGR</sequence>
<evidence type="ECO:0000313" key="2">
    <source>
        <dbReference type="Proteomes" id="UP000001037"/>
    </source>
</evidence>
<evidence type="ECO:0000313" key="1">
    <source>
        <dbReference type="EMBL" id="AEM38399.1"/>
    </source>
</evidence>
<dbReference type="InParanoid" id="G0EGM5"/>
<protein>
    <submittedName>
        <fullName evidence="1">Uncharacterized protein</fullName>
    </submittedName>
</protein>
<accession>G0EGM5</accession>
<dbReference type="KEGG" id="pfm:Pyrfu_0528"/>
<dbReference type="STRING" id="694429.Pyrfu_0528"/>
<dbReference type="RefSeq" id="WP_014026076.1">
    <property type="nucleotide sequence ID" value="NC_015931.1"/>
</dbReference>
<dbReference type="HOGENOM" id="CLU_2930330_0_0_2"/>
<name>G0EGM5_PYRF1</name>
<dbReference type="AlphaFoldDB" id="G0EGM5"/>
<dbReference type="Proteomes" id="UP000001037">
    <property type="component" value="Chromosome"/>
</dbReference>
<organism evidence="1 2">
    <name type="scientific">Pyrolobus fumarii (strain DSM 11204 / 1A)</name>
    <dbReference type="NCBI Taxonomy" id="694429"/>
    <lineage>
        <taxon>Archaea</taxon>
        <taxon>Thermoproteota</taxon>
        <taxon>Thermoprotei</taxon>
        <taxon>Desulfurococcales</taxon>
        <taxon>Pyrodictiaceae</taxon>
        <taxon>Pyrolobus</taxon>
    </lineage>
</organism>